<feature type="compositionally biased region" description="Basic and acidic residues" evidence="7">
    <location>
        <begin position="291"/>
        <end position="315"/>
    </location>
</feature>
<proteinExistence type="evidence at transcript level"/>
<feature type="non-terminal residue" evidence="9">
    <location>
        <position position="1"/>
    </location>
</feature>
<evidence type="ECO:0000256" key="7">
    <source>
        <dbReference type="SAM" id="MobiDB-lite"/>
    </source>
</evidence>
<feature type="non-terminal residue" evidence="9">
    <location>
        <position position="339"/>
    </location>
</feature>
<name>L7QRW1_9NEOP</name>
<evidence type="ECO:0000256" key="6">
    <source>
        <dbReference type="ARBA" id="ARBA00040849"/>
    </source>
</evidence>
<dbReference type="InterPro" id="IPR000014">
    <property type="entry name" value="PAS"/>
</dbReference>
<reference evidence="9" key="2">
    <citation type="submission" date="2012-03" db="EMBL/GenBank/DDBJ databases">
        <title>Assembling the Tree of Life Lepidoptera.</title>
        <authorList>
            <consortium name="LepTree.net"/>
            <person name="Regier J.C."/>
        </authorList>
    </citation>
    <scope>NUCLEOTIDE SEQUENCE</scope>
</reference>
<protein>
    <recommendedName>
        <fullName evidence="6">Period circadian protein</fullName>
    </recommendedName>
</protein>
<feature type="domain" description="PAS" evidence="8">
    <location>
        <begin position="104"/>
        <end position="174"/>
    </location>
</feature>
<dbReference type="GO" id="GO:0005737">
    <property type="term" value="C:cytoplasm"/>
    <property type="evidence" value="ECO:0007669"/>
    <property type="project" value="TreeGrafter"/>
</dbReference>
<accession>L7QRW1</accession>
<dbReference type="GO" id="GO:0032922">
    <property type="term" value="P:circadian regulation of gene expression"/>
    <property type="evidence" value="ECO:0007669"/>
    <property type="project" value="TreeGrafter"/>
</dbReference>
<dbReference type="Pfam" id="PF14598">
    <property type="entry name" value="PAS_11"/>
    <property type="match status" value="1"/>
</dbReference>
<dbReference type="PANTHER" id="PTHR11269:SF16">
    <property type="entry name" value="PERIOD CIRCADIAN PROTEIN"/>
    <property type="match status" value="1"/>
</dbReference>
<dbReference type="PANTHER" id="PTHR11269">
    <property type="entry name" value="PERIOD CIRCADIAN PROTEIN"/>
    <property type="match status" value="1"/>
</dbReference>
<dbReference type="Gene3D" id="1.20.5.770">
    <property type="entry name" value="Single helix bin"/>
    <property type="match status" value="1"/>
</dbReference>
<evidence type="ECO:0000313" key="9">
    <source>
        <dbReference type="EMBL" id="AGB87324.1"/>
    </source>
</evidence>
<evidence type="ECO:0000256" key="2">
    <source>
        <dbReference type="ARBA" id="ARBA00022553"/>
    </source>
</evidence>
<dbReference type="GO" id="GO:0001222">
    <property type="term" value="F:transcription corepressor binding"/>
    <property type="evidence" value="ECO:0007669"/>
    <property type="project" value="TreeGrafter"/>
</dbReference>
<organism evidence="9">
    <name type="scientific">Odites leucostola</name>
    <dbReference type="NCBI Taxonomy" id="454289"/>
    <lineage>
        <taxon>Eukaryota</taxon>
        <taxon>Metazoa</taxon>
        <taxon>Ecdysozoa</taxon>
        <taxon>Arthropoda</taxon>
        <taxon>Hexapoda</taxon>
        <taxon>Insecta</taxon>
        <taxon>Pterygota</taxon>
        <taxon>Neoptera</taxon>
        <taxon>Endopterygota</taxon>
        <taxon>Lepidoptera</taxon>
        <taxon>Glossata</taxon>
        <taxon>Ditrysia</taxon>
        <taxon>Gelechioidea</taxon>
        <taxon>Depressariidae</taxon>
        <taxon>Oditinae</taxon>
        <taxon>Odites</taxon>
    </lineage>
</organism>
<feature type="compositionally biased region" description="Polar residues" evidence="7">
    <location>
        <begin position="330"/>
        <end position="339"/>
    </location>
</feature>
<comment type="subcellular location">
    <subcellularLocation>
        <location evidence="1">Nucleus</location>
    </subcellularLocation>
</comment>
<reference evidence="9" key="1">
    <citation type="journal article" date="2012" name="Syst. Entomol.">
        <title>A molecular phylogeny for the pyraloid moths (Lepidoptera: Pyraloidea) and its implications for higher-level classification.</title>
        <authorList>
            <person name="Regier J.C."/>
            <person name="Mitter C."/>
            <person name="Solis M.A."/>
            <person name="Hayden J.E."/>
            <person name="Landry B."/>
            <person name="Nuss M."/>
            <person name="Simonsen T.J."/>
            <person name="Yen S.-H."/>
            <person name="Zwick A."/>
            <person name="Cummings M.P."/>
        </authorList>
    </citation>
    <scope>NUCLEOTIDE SEQUENCE</scope>
</reference>
<dbReference type="GO" id="GO:0005634">
    <property type="term" value="C:nucleus"/>
    <property type="evidence" value="ECO:0007669"/>
    <property type="project" value="UniProtKB-SubCell"/>
</dbReference>
<dbReference type="AlphaFoldDB" id="L7QRW1"/>
<sequence length="339" mass="38794">IGRSFIDFIHPRDTNIFASQITSGLALPKNANGTQPKASPSFGNSGSTMVCRMRRYRSLQAGFAVREQGMGFLPFLLKLTFKDICDEDGKAMYLVIQATPFFSAYKVPREIMPDATPFVIRHSPNGNLEYLDPESVPYLGYLPQDVLDKNALLMYHPEDLLYLREIYEIVIKEGIVPRCKPYRMLAQNGDYLKLETEWSSFINPWSRKLEFVVGKHHVVEGPENPEIFQSSFSEKPKFKVPEEERNRAHAIRESIVRIMNEVLTKPAEGVKQNASKRFQDVASFMESLMDDQPKQDEDMRLDLQDPDHSYYERDSVMLGGISPHHDYNDSKSSTETPLS</sequence>
<dbReference type="CDD" id="cd00130">
    <property type="entry name" value="PAS"/>
    <property type="match status" value="1"/>
</dbReference>
<keyword evidence="2" id="KW-0597">Phosphoprotein</keyword>
<keyword evidence="3" id="KW-0677">Repeat</keyword>
<evidence type="ECO:0000256" key="3">
    <source>
        <dbReference type="ARBA" id="ARBA00022737"/>
    </source>
</evidence>
<dbReference type="GO" id="GO:0000976">
    <property type="term" value="F:transcription cis-regulatory region binding"/>
    <property type="evidence" value="ECO:0007669"/>
    <property type="project" value="TreeGrafter"/>
</dbReference>
<dbReference type="GO" id="GO:0043153">
    <property type="term" value="P:entrainment of circadian clock by photoperiod"/>
    <property type="evidence" value="ECO:0007669"/>
    <property type="project" value="TreeGrafter"/>
</dbReference>
<evidence type="ECO:0000259" key="8">
    <source>
        <dbReference type="PROSITE" id="PS50112"/>
    </source>
</evidence>
<keyword evidence="4" id="KW-0090">Biological rhythms</keyword>
<keyword evidence="5" id="KW-0539">Nucleus</keyword>
<dbReference type="FunFam" id="3.30.450.20:FF:000066">
    <property type="entry name" value="Period circadian protein"/>
    <property type="match status" value="1"/>
</dbReference>
<dbReference type="GO" id="GO:0000122">
    <property type="term" value="P:negative regulation of transcription by RNA polymerase II"/>
    <property type="evidence" value="ECO:0007669"/>
    <property type="project" value="TreeGrafter"/>
</dbReference>
<evidence type="ECO:0000256" key="4">
    <source>
        <dbReference type="ARBA" id="ARBA00023108"/>
    </source>
</evidence>
<evidence type="ECO:0000256" key="5">
    <source>
        <dbReference type="ARBA" id="ARBA00023242"/>
    </source>
</evidence>
<dbReference type="InterPro" id="IPR050760">
    <property type="entry name" value="Period_circadian_regulator"/>
</dbReference>
<dbReference type="SMART" id="SM00091">
    <property type="entry name" value="PAS"/>
    <property type="match status" value="1"/>
</dbReference>
<evidence type="ECO:0000256" key="1">
    <source>
        <dbReference type="ARBA" id="ARBA00004123"/>
    </source>
</evidence>
<dbReference type="Gene3D" id="3.30.450.20">
    <property type="entry name" value="PAS domain"/>
    <property type="match status" value="2"/>
</dbReference>
<dbReference type="SUPFAM" id="SSF55785">
    <property type="entry name" value="PYP-like sensor domain (PAS domain)"/>
    <property type="match status" value="1"/>
</dbReference>
<dbReference type="PROSITE" id="PS50112">
    <property type="entry name" value="PAS"/>
    <property type="match status" value="1"/>
</dbReference>
<feature type="region of interest" description="Disordered" evidence="7">
    <location>
        <begin position="290"/>
        <end position="339"/>
    </location>
</feature>
<dbReference type="EMBL" id="JQ785514">
    <property type="protein sequence ID" value="AGB87324.1"/>
    <property type="molecule type" value="mRNA"/>
</dbReference>
<dbReference type="InterPro" id="IPR035965">
    <property type="entry name" value="PAS-like_dom_sf"/>
</dbReference>